<dbReference type="SUPFAM" id="SSF56322">
    <property type="entry name" value="ADC synthase"/>
    <property type="match status" value="1"/>
</dbReference>
<protein>
    <submittedName>
        <fullName evidence="2">Para-aminobenzoate synthetase component 1</fullName>
    </submittedName>
</protein>
<evidence type="ECO:0000259" key="1">
    <source>
        <dbReference type="Pfam" id="PF04715"/>
    </source>
</evidence>
<dbReference type="InterPro" id="IPR019999">
    <property type="entry name" value="Anth_synth_I-like"/>
</dbReference>
<dbReference type="Gene3D" id="3.60.120.10">
    <property type="entry name" value="Anthranilate synthase"/>
    <property type="match status" value="1"/>
</dbReference>
<organism evidence="2 3">
    <name type="scientific">Acetivibrio thermocellus AD2</name>
    <dbReference type="NCBI Taxonomy" id="1138384"/>
    <lineage>
        <taxon>Bacteria</taxon>
        <taxon>Bacillati</taxon>
        <taxon>Bacillota</taxon>
        <taxon>Clostridia</taxon>
        <taxon>Eubacteriales</taxon>
        <taxon>Oscillospiraceae</taxon>
        <taxon>Acetivibrio</taxon>
    </lineage>
</organism>
<dbReference type="PANTHER" id="PTHR11236:SF9">
    <property type="entry name" value="ANTHRANILATE SYNTHASE COMPONENT 1"/>
    <property type="match status" value="1"/>
</dbReference>
<dbReference type="EMBL" id="PDBW01000001">
    <property type="protein sequence ID" value="PFH03499.1"/>
    <property type="molecule type" value="Genomic_DNA"/>
</dbReference>
<sequence>MVDIKNTYVSELPFFSGAVEYFSYDLCHRIETFKEHGKEDMNIPDMIFGFYNNAIIIDHKCNKVYAAVSSIGFERREDINQVLERKINEIIKKVCEGSVKSTTGKKAAEGQSYVASNFTFEEYCSIIGKVKEYIKNGDIYQANLSQ</sequence>
<dbReference type="Pfam" id="PF04715">
    <property type="entry name" value="Anth_synt_I_N"/>
    <property type="match status" value="1"/>
</dbReference>
<gene>
    <name evidence="2" type="ORF">M972_112310</name>
</gene>
<proteinExistence type="predicted"/>
<evidence type="ECO:0000313" key="3">
    <source>
        <dbReference type="Proteomes" id="UP000223596"/>
    </source>
</evidence>
<name>A0AB36THY0_ACETH</name>
<feature type="domain" description="Anthranilate synthase component I N-terminal" evidence="1">
    <location>
        <begin position="9"/>
        <end position="65"/>
    </location>
</feature>
<comment type="caution">
    <text evidence="2">The sequence shown here is derived from an EMBL/GenBank/DDBJ whole genome shotgun (WGS) entry which is preliminary data.</text>
</comment>
<dbReference type="GO" id="GO:0000162">
    <property type="term" value="P:L-tryptophan biosynthetic process"/>
    <property type="evidence" value="ECO:0007669"/>
    <property type="project" value="TreeGrafter"/>
</dbReference>
<dbReference type="InterPro" id="IPR005801">
    <property type="entry name" value="ADC_synthase"/>
</dbReference>
<evidence type="ECO:0000313" key="2">
    <source>
        <dbReference type="EMBL" id="PFH03499.1"/>
    </source>
</evidence>
<accession>A0AB36THY0</accession>
<dbReference type="PANTHER" id="PTHR11236">
    <property type="entry name" value="AMINOBENZOATE/ANTHRANILATE SYNTHASE"/>
    <property type="match status" value="1"/>
</dbReference>
<dbReference type="Proteomes" id="UP000223596">
    <property type="component" value="Unassembled WGS sequence"/>
</dbReference>
<reference evidence="2 3" key="1">
    <citation type="submission" date="2017-09" db="EMBL/GenBank/DDBJ databases">
        <title>Evaluation of Pacific Biosciences Sequencing Technology to Finishing C. thermocellum Genome Sequences.</title>
        <authorList>
            <person name="Brown S."/>
        </authorList>
    </citation>
    <scope>NUCLEOTIDE SEQUENCE [LARGE SCALE GENOMIC DNA]</scope>
    <source>
        <strain evidence="2 3">AD2</strain>
    </source>
</reference>
<dbReference type="AlphaFoldDB" id="A0AB36THY0"/>
<dbReference type="InterPro" id="IPR006805">
    <property type="entry name" value="Anth_synth_I_N"/>
</dbReference>